<name>A0ABN6UV05_9BACT</name>
<evidence type="ECO:0008006" key="4">
    <source>
        <dbReference type="Google" id="ProtNLM"/>
    </source>
</evidence>
<accession>A0ABN6UV05</accession>
<feature type="chain" id="PRO_5046416748" description="Cytochrome c domain-containing protein" evidence="1">
    <location>
        <begin position="29"/>
        <end position="159"/>
    </location>
</feature>
<keyword evidence="1" id="KW-0732">Signal</keyword>
<evidence type="ECO:0000313" key="3">
    <source>
        <dbReference type="Proteomes" id="UP001242010"/>
    </source>
</evidence>
<dbReference type="EMBL" id="AP027079">
    <property type="protein sequence ID" value="BDU67957.1"/>
    <property type="molecule type" value="Genomic_DNA"/>
</dbReference>
<proteinExistence type="predicted"/>
<protein>
    <recommendedName>
        <fullName evidence="4">Cytochrome c domain-containing protein</fullName>
    </recommendedName>
</protein>
<dbReference type="Proteomes" id="UP001242010">
    <property type="component" value="Chromosome"/>
</dbReference>
<reference evidence="3" key="1">
    <citation type="journal article" date="2023" name="Int. J. Syst. Evol. Microbiol.">
        <title>Mesoterricola silvestris gen. nov., sp. nov., Mesoterricola sediminis sp. nov., Geothrix oryzae sp. nov., Geothrix edaphica sp. nov., Geothrix rubra sp. nov., and Geothrix limicola sp. nov., six novel members of Acidobacteriota isolated from soils.</title>
        <authorList>
            <person name="Itoh H."/>
            <person name="Sugisawa Y."/>
            <person name="Mise K."/>
            <person name="Xu Z."/>
            <person name="Kuniyasu M."/>
            <person name="Ushijima N."/>
            <person name="Kawano K."/>
            <person name="Kobayashi E."/>
            <person name="Shiratori Y."/>
            <person name="Masuda Y."/>
            <person name="Senoo K."/>
        </authorList>
    </citation>
    <scope>NUCLEOTIDE SEQUENCE [LARGE SCALE GENOMIC DNA]</scope>
    <source>
        <strain evidence="3">Red222</strain>
    </source>
</reference>
<evidence type="ECO:0000313" key="2">
    <source>
        <dbReference type="EMBL" id="BDU67957.1"/>
    </source>
</evidence>
<keyword evidence="3" id="KW-1185">Reference proteome</keyword>
<sequence length="159" mass="15654">MRQTFPLVALVLLAACGGGGGGGTPVVAAPVPTPTTCPISVAKPNPSFAGDLVPALQSSCGAAATSCHGGASPTGHATFSGTAAEVYAQLVNVVPASAPAGWLRVKPGDPAHSWILEKVTKDQPGGSGYGTRMPQGAPNLCQPTVDTLSAWISAGAPNN</sequence>
<gene>
    <name evidence="2" type="ORF">GETHOR_00580</name>
</gene>
<evidence type="ECO:0000256" key="1">
    <source>
        <dbReference type="SAM" id="SignalP"/>
    </source>
</evidence>
<feature type="signal peptide" evidence="1">
    <location>
        <begin position="1"/>
        <end position="28"/>
    </location>
</feature>
<dbReference type="RefSeq" id="WP_286354583.1">
    <property type="nucleotide sequence ID" value="NZ_AP027079.1"/>
</dbReference>
<dbReference type="PROSITE" id="PS51257">
    <property type="entry name" value="PROKAR_LIPOPROTEIN"/>
    <property type="match status" value="1"/>
</dbReference>
<organism evidence="2 3">
    <name type="scientific">Geothrix oryzae</name>
    <dbReference type="NCBI Taxonomy" id="2927975"/>
    <lineage>
        <taxon>Bacteria</taxon>
        <taxon>Pseudomonadati</taxon>
        <taxon>Acidobacteriota</taxon>
        <taxon>Holophagae</taxon>
        <taxon>Holophagales</taxon>
        <taxon>Holophagaceae</taxon>
        <taxon>Geothrix</taxon>
    </lineage>
</organism>